<dbReference type="RefSeq" id="WP_034734105.1">
    <property type="nucleotide sequence ID" value="NZ_JPIN01000014.1"/>
</dbReference>
<accession>A0A094IJJ7</accession>
<keyword evidence="1" id="KW-1133">Transmembrane helix</keyword>
<dbReference type="Proteomes" id="UP000053718">
    <property type="component" value="Unassembled WGS sequence"/>
</dbReference>
<organism evidence="2 3">
    <name type="scientific">Pseudidiomarina atlantica</name>
    <dbReference type="NCBI Taxonomy" id="1517416"/>
    <lineage>
        <taxon>Bacteria</taxon>
        <taxon>Pseudomonadati</taxon>
        <taxon>Pseudomonadota</taxon>
        <taxon>Gammaproteobacteria</taxon>
        <taxon>Alteromonadales</taxon>
        <taxon>Idiomarinaceae</taxon>
        <taxon>Pseudidiomarina</taxon>
    </lineage>
</organism>
<evidence type="ECO:0000313" key="2">
    <source>
        <dbReference type="EMBL" id="KFZ27860.1"/>
    </source>
</evidence>
<keyword evidence="1" id="KW-0472">Membrane</keyword>
<keyword evidence="3" id="KW-1185">Reference proteome</keyword>
<feature type="transmembrane region" description="Helical" evidence="1">
    <location>
        <begin position="12"/>
        <end position="30"/>
    </location>
</feature>
<dbReference type="AlphaFoldDB" id="A0A094IJJ7"/>
<reference evidence="2 3" key="1">
    <citation type="submission" date="2014-06" db="EMBL/GenBank/DDBJ databases">
        <title>Draft genome sequence of Idiomarina sp. MCCC 1A10513.</title>
        <authorList>
            <person name="Du J."/>
            <person name="Lai Q."/>
            <person name="Shao Z."/>
        </authorList>
    </citation>
    <scope>NUCLEOTIDE SEQUENCE [LARGE SCALE GENOMIC DNA]</scope>
    <source>
        <strain evidence="2 3">MCCC 1A10513</strain>
    </source>
</reference>
<name>A0A094IJJ7_9GAMM</name>
<dbReference type="EMBL" id="JPIN01000014">
    <property type="protein sequence ID" value="KFZ27860.1"/>
    <property type="molecule type" value="Genomic_DNA"/>
</dbReference>
<sequence length="242" mass="27432">MNKSKQHCRGFMLPIIVVLMLSSILVWTELQRPPTDQQSSLLEKQAKLIYFWQQAALNYIAETGQQPLNFTYLLNIYDLSLSVADDNLRTSSSIRSMANYTLFFEFPETNQLDAQLAMLEPYATRRYDKLAIENLHVDQWDFSKALQPRMYSHQAKTFFTELDMTGNQILNAQRVVAEVLNGDLQLDLINSQATQLENLFAGTLKSDRALLGELNLVAKLSELAAFNQALKACLSAAGICRN</sequence>
<comment type="caution">
    <text evidence="2">The sequence shown here is derived from an EMBL/GenBank/DDBJ whole genome shotgun (WGS) entry which is preliminary data.</text>
</comment>
<protein>
    <submittedName>
        <fullName evidence="2">Uncharacterized protein</fullName>
    </submittedName>
</protein>
<gene>
    <name evidence="2" type="ORF">IDAT_12295</name>
</gene>
<evidence type="ECO:0000313" key="3">
    <source>
        <dbReference type="Proteomes" id="UP000053718"/>
    </source>
</evidence>
<evidence type="ECO:0000256" key="1">
    <source>
        <dbReference type="SAM" id="Phobius"/>
    </source>
</evidence>
<proteinExistence type="predicted"/>
<keyword evidence="1" id="KW-0812">Transmembrane</keyword>